<dbReference type="SUPFAM" id="SSF51569">
    <property type="entry name" value="Aldolase"/>
    <property type="match status" value="1"/>
</dbReference>
<dbReference type="FunFam" id="3.20.20.70:FF:000142">
    <property type="entry name" value="bifunctional 3-dehydroquinate dehydratase/shikimate dehydrogenase, chloroplastic"/>
    <property type="match status" value="1"/>
</dbReference>
<dbReference type="GO" id="GO:0003855">
    <property type="term" value="F:3-dehydroquinate dehydratase activity"/>
    <property type="evidence" value="ECO:0007669"/>
    <property type="project" value="InterPro"/>
</dbReference>
<evidence type="ECO:0000259" key="1">
    <source>
        <dbReference type="Pfam" id="PF01488"/>
    </source>
</evidence>
<dbReference type="InterPro" id="IPR036291">
    <property type="entry name" value="NAD(P)-bd_dom_sf"/>
</dbReference>
<name>A0A6B9V8H7_ARAHY</name>
<dbReference type="Proteomes" id="UP000464620">
    <property type="component" value="Chromosome B09"/>
</dbReference>
<dbReference type="FunFam" id="3.40.50.720:FF:000172">
    <property type="entry name" value="Bifunctional 3-dehydroquinate dehydratase/shikimate dehydrogenase, chloroplastic"/>
    <property type="match status" value="1"/>
</dbReference>
<feature type="domain" description="Shikimate dehydrogenase substrate binding N-terminal" evidence="2">
    <location>
        <begin position="264"/>
        <end position="342"/>
    </location>
</feature>
<dbReference type="UniPathway" id="UPA00053">
    <property type="reaction ID" value="UER00087"/>
</dbReference>
<dbReference type="HAMAP" id="MF_00214">
    <property type="entry name" value="AroD"/>
    <property type="match status" value="1"/>
</dbReference>
<dbReference type="InterPro" id="IPR022893">
    <property type="entry name" value="Shikimate_DH_fam"/>
</dbReference>
<gene>
    <name evidence="3" type="ORF">DS421_19g653760</name>
</gene>
<dbReference type="SUPFAM" id="SSF51735">
    <property type="entry name" value="NAD(P)-binding Rossmann-fold domains"/>
    <property type="match status" value="1"/>
</dbReference>
<dbReference type="Gene3D" id="3.40.50.10860">
    <property type="entry name" value="Leucine Dehydrogenase, chain A, domain 1"/>
    <property type="match status" value="1"/>
</dbReference>
<evidence type="ECO:0000313" key="4">
    <source>
        <dbReference type="Proteomes" id="UP000464620"/>
    </source>
</evidence>
<evidence type="ECO:0000259" key="2">
    <source>
        <dbReference type="Pfam" id="PF08501"/>
    </source>
</evidence>
<dbReference type="CDD" id="cd01065">
    <property type="entry name" value="NAD_bind_Shikimate_DH"/>
    <property type="match status" value="1"/>
</dbReference>
<dbReference type="CDD" id="cd00502">
    <property type="entry name" value="DHQase_I"/>
    <property type="match status" value="1"/>
</dbReference>
<dbReference type="Pfam" id="PF01488">
    <property type="entry name" value="Shikimate_DH"/>
    <property type="match status" value="1"/>
</dbReference>
<proteinExistence type="inferred from homology"/>
<dbReference type="InterPro" id="IPR013708">
    <property type="entry name" value="Shikimate_DH-bd_N"/>
</dbReference>
<protein>
    <submittedName>
        <fullName evidence="3">Bifunctional 3-dehydroquinate dehydratase/shikimate dehydrogenase</fullName>
    </submittedName>
</protein>
<dbReference type="InterPro" id="IPR001381">
    <property type="entry name" value="DHquinase_I"/>
</dbReference>
<dbReference type="Gene3D" id="3.40.50.720">
    <property type="entry name" value="NAD(P)-binding Rossmann-like Domain"/>
    <property type="match status" value="1"/>
</dbReference>
<dbReference type="Pfam" id="PF08501">
    <property type="entry name" value="Shikimate_dh_N"/>
    <property type="match status" value="1"/>
</dbReference>
<dbReference type="GO" id="GO:0019632">
    <property type="term" value="P:shikimate metabolic process"/>
    <property type="evidence" value="ECO:0007669"/>
    <property type="project" value="TreeGrafter"/>
</dbReference>
<dbReference type="InterPro" id="IPR046346">
    <property type="entry name" value="Aminoacid_DH-like_N_sf"/>
</dbReference>
<feature type="domain" description="Quinate/shikimate 5-dehydrogenase/glutamyl-tRNA reductase" evidence="1">
    <location>
        <begin position="383"/>
        <end position="455"/>
    </location>
</feature>
<dbReference type="PANTHER" id="PTHR21089:SF12">
    <property type="entry name" value="BIFUNCTIONAL 3-DEHYDROQUINATE DEHYDRATASE_SHIKIMATE DEHYDROGENASE, CHLOROPLASTIC"/>
    <property type="match status" value="1"/>
</dbReference>
<dbReference type="SUPFAM" id="SSF53223">
    <property type="entry name" value="Aminoacid dehydrogenase-like, N-terminal domain"/>
    <property type="match status" value="1"/>
</dbReference>
<dbReference type="AlphaFoldDB" id="A0A6B9V8H7"/>
<reference evidence="3 4" key="1">
    <citation type="submission" date="2020-01" db="EMBL/GenBank/DDBJ databases">
        <title>Genome sequence of Arachis hypogaea, cultivar Shitouqi.</title>
        <authorList>
            <person name="Zhuang W."/>
            <person name="Chen H."/>
            <person name="Varshney R."/>
            <person name="Wang D."/>
            <person name="Ming R."/>
        </authorList>
    </citation>
    <scope>NUCLEOTIDE SEQUENCE [LARGE SCALE GENOMIC DNA]</scope>
    <source>
        <tissue evidence="3">Young leaf</tissue>
    </source>
</reference>
<dbReference type="NCBIfam" id="TIGR01093">
    <property type="entry name" value="aroD"/>
    <property type="match status" value="1"/>
</dbReference>
<dbReference type="Gene3D" id="3.20.20.70">
    <property type="entry name" value="Aldolase class I"/>
    <property type="match status" value="1"/>
</dbReference>
<dbReference type="GO" id="GO:0009423">
    <property type="term" value="P:chorismate biosynthetic process"/>
    <property type="evidence" value="ECO:0007669"/>
    <property type="project" value="UniProtKB-UniPathway"/>
</dbReference>
<dbReference type="GO" id="GO:0004764">
    <property type="term" value="F:shikimate 3-dehydrogenase (NADP+) activity"/>
    <property type="evidence" value="ECO:0007669"/>
    <property type="project" value="InterPro"/>
</dbReference>
<evidence type="ECO:0000313" key="3">
    <source>
        <dbReference type="EMBL" id="QHN77557.1"/>
    </source>
</evidence>
<dbReference type="PANTHER" id="PTHR21089">
    <property type="entry name" value="SHIKIMATE DEHYDROGENASE"/>
    <property type="match status" value="1"/>
</dbReference>
<dbReference type="Pfam" id="PF01487">
    <property type="entry name" value="DHquinase_I"/>
    <property type="match status" value="1"/>
</dbReference>
<accession>A0A6B9V8H7</accession>
<dbReference type="HAMAP" id="MF_00222">
    <property type="entry name" value="Shikimate_DH_AroE"/>
    <property type="match status" value="1"/>
</dbReference>
<sequence length="559" mass="60486">MTMANVPLVGKDLGTVAGGGGRRRGRKNSCLVCAVIMAKSVEEALIVMWKAKEAGADLVEVRLDLLKNFNPSHHLQLLINNRPLPTLITYRPIWEGGQYDGDESKRQSTLRLAIELGSDFVDVELKVAHEFYKSLGGKKHENVKIIVSSHNFENTPSIEELGNLAATIQSIGADIVKIATTALDITDSARVLQVLVHSKVPMIGIATGEKGFMTRILSAKFGGFLTFASMEAGIESAAGQPCISDLLDLYNFRLIGPNTKVHGVIGNPISHSKSPHLYNPAFKFVGFDGIYLPFLVDSVSHFLHTFSSLDFVGYSYTIPHKEDGLRCCDEVDPIAKEIGAISCMIKRLQDGKLLGYNVDYLGAITAIEKGLTESIGRSKSSSPLSGRLFVVIGAGGAGKALAYGAKVKGARVVVANRTYAKAKELAKKVGGEAIVLSDLEKFHPEEGMVLANTTSIGMKPNIDHTPLPKEALKHYCLVFDAIYTPKSTRLLQEAQEVGAAVVYGTEMFINQAFVQFENFTNLPVSSTFSRGSSICILSWQFRLCSLVAIPSAFSRGSSV</sequence>
<dbReference type="InterPro" id="IPR006151">
    <property type="entry name" value="Shikm_DH/Glu-tRNA_Rdtase"/>
</dbReference>
<organism evidence="3 4">
    <name type="scientific">Arachis hypogaea</name>
    <name type="common">Peanut</name>
    <dbReference type="NCBI Taxonomy" id="3818"/>
    <lineage>
        <taxon>Eukaryota</taxon>
        <taxon>Viridiplantae</taxon>
        <taxon>Streptophyta</taxon>
        <taxon>Embryophyta</taxon>
        <taxon>Tracheophyta</taxon>
        <taxon>Spermatophyta</taxon>
        <taxon>Magnoliopsida</taxon>
        <taxon>eudicotyledons</taxon>
        <taxon>Gunneridae</taxon>
        <taxon>Pentapetalae</taxon>
        <taxon>rosids</taxon>
        <taxon>fabids</taxon>
        <taxon>Fabales</taxon>
        <taxon>Fabaceae</taxon>
        <taxon>Papilionoideae</taxon>
        <taxon>50 kb inversion clade</taxon>
        <taxon>dalbergioids sensu lato</taxon>
        <taxon>Dalbergieae</taxon>
        <taxon>Pterocarpus clade</taxon>
        <taxon>Arachis</taxon>
    </lineage>
</organism>
<dbReference type="InterPro" id="IPR013785">
    <property type="entry name" value="Aldolase_TIM"/>
</dbReference>
<dbReference type="EMBL" id="CP031001">
    <property type="protein sequence ID" value="QHN77557.1"/>
    <property type="molecule type" value="Genomic_DNA"/>
</dbReference>